<dbReference type="PANTHER" id="PTHR48207:SF3">
    <property type="entry name" value="SUCCINATE--HYDROXYMETHYLGLUTARATE COA-TRANSFERASE"/>
    <property type="match status" value="1"/>
</dbReference>
<keyword evidence="1" id="KW-0808">Transferase</keyword>
<dbReference type="InterPro" id="IPR044855">
    <property type="entry name" value="CoA-Trfase_III_dom3_sf"/>
</dbReference>
<gene>
    <name evidence="2" type="ORF">GCM10011614_11600</name>
</gene>
<comment type="caution">
    <text evidence="2">The sequence shown here is derived from an EMBL/GenBank/DDBJ whole genome shotgun (WGS) entry which is preliminary data.</text>
</comment>
<dbReference type="Gene3D" id="3.30.1540.10">
    <property type="entry name" value="formyl-coa transferase, domain 3"/>
    <property type="match status" value="1"/>
</dbReference>
<dbReference type="SUPFAM" id="SSF89796">
    <property type="entry name" value="CoA-transferase family III (CaiB/BaiF)"/>
    <property type="match status" value="1"/>
</dbReference>
<organism evidence="2 3">
    <name type="scientific">Novosphingobium colocasiae</name>
    <dbReference type="NCBI Taxonomy" id="1256513"/>
    <lineage>
        <taxon>Bacteria</taxon>
        <taxon>Pseudomonadati</taxon>
        <taxon>Pseudomonadota</taxon>
        <taxon>Alphaproteobacteria</taxon>
        <taxon>Sphingomonadales</taxon>
        <taxon>Sphingomonadaceae</taxon>
        <taxon>Novosphingobium</taxon>
    </lineage>
</organism>
<dbReference type="Gene3D" id="3.40.50.10540">
    <property type="entry name" value="Crotonobetainyl-coa:carnitine coa-transferase, domain 1"/>
    <property type="match status" value="1"/>
</dbReference>
<accession>A0A918UEX1</accession>
<dbReference type="InterPro" id="IPR003673">
    <property type="entry name" value="CoA-Trfase_fam_III"/>
</dbReference>
<dbReference type="AlphaFoldDB" id="A0A918UEX1"/>
<dbReference type="EMBL" id="BMZA01000002">
    <property type="protein sequence ID" value="GGY98134.1"/>
    <property type="molecule type" value="Genomic_DNA"/>
</dbReference>
<evidence type="ECO:0000313" key="3">
    <source>
        <dbReference type="Proteomes" id="UP000648075"/>
    </source>
</evidence>
<dbReference type="Pfam" id="PF02515">
    <property type="entry name" value="CoA_transf_3"/>
    <property type="match status" value="1"/>
</dbReference>
<evidence type="ECO:0008006" key="4">
    <source>
        <dbReference type="Google" id="ProtNLM"/>
    </source>
</evidence>
<dbReference type="Proteomes" id="UP000648075">
    <property type="component" value="Unassembled WGS sequence"/>
</dbReference>
<reference evidence="2" key="1">
    <citation type="journal article" date="2014" name="Int. J. Syst. Evol. Microbiol.">
        <title>Complete genome sequence of Corynebacterium casei LMG S-19264T (=DSM 44701T), isolated from a smear-ripened cheese.</title>
        <authorList>
            <consortium name="US DOE Joint Genome Institute (JGI-PGF)"/>
            <person name="Walter F."/>
            <person name="Albersmeier A."/>
            <person name="Kalinowski J."/>
            <person name="Ruckert C."/>
        </authorList>
    </citation>
    <scope>NUCLEOTIDE SEQUENCE</scope>
    <source>
        <strain evidence="2">KCTC 32255</strain>
    </source>
</reference>
<reference evidence="2" key="2">
    <citation type="submission" date="2020-09" db="EMBL/GenBank/DDBJ databases">
        <authorList>
            <person name="Sun Q."/>
            <person name="Kim S."/>
        </authorList>
    </citation>
    <scope>NUCLEOTIDE SEQUENCE</scope>
    <source>
        <strain evidence="2">KCTC 32255</strain>
    </source>
</reference>
<protein>
    <recommendedName>
        <fullName evidence="4">CoA transferase</fullName>
    </recommendedName>
</protein>
<dbReference type="RefSeq" id="WP_189620156.1">
    <property type="nucleotide sequence ID" value="NZ_BMZA01000002.1"/>
</dbReference>
<sequence length="400" mass="42792">MGEVSQMPLAGIRVIDLSQIYNGPYATYLLALAGAEVIKIEPPAGEPLRKRAVVGGAGLPFAMLNGAKRSITLDLKSEDGKAALKALAVDADILVENFSPGVMDRLGLGADVLAQINPRLIYAASSGYGRDGPYAAYPAMDLTMQAMSGALYVTGFPEREPVKCGPAVADFFAGIHLHAAIMTALFERERTGIARRVEVTMQDAIYASLSSNLGLAWASNGDDAAPARTANRHGGLAECPYNVYPTANGHIAMICARDEHWQRLAALMGKAELGFDPRYATLRERVSRMEEVDAMIGEWSSQMETQACFDLLMGARIACAPVRTLPEVMEDENMIARGSLIDVDHPRYGQIKVQQTPLRLEGSPLRAPSPSEDLGASTREILSALAGFDEARITAASGAP</sequence>
<dbReference type="PANTHER" id="PTHR48207">
    <property type="entry name" value="SUCCINATE--HYDROXYMETHYLGLUTARATE COA-TRANSFERASE"/>
    <property type="match status" value="1"/>
</dbReference>
<evidence type="ECO:0000313" key="2">
    <source>
        <dbReference type="EMBL" id="GGY98134.1"/>
    </source>
</evidence>
<dbReference type="InterPro" id="IPR050483">
    <property type="entry name" value="CoA-transferase_III_domain"/>
</dbReference>
<dbReference type="GO" id="GO:0008410">
    <property type="term" value="F:CoA-transferase activity"/>
    <property type="evidence" value="ECO:0007669"/>
    <property type="project" value="TreeGrafter"/>
</dbReference>
<dbReference type="InterPro" id="IPR023606">
    <property type="entry name" value="CoA-Trfase_III_dom_1_sf"/>
</dbReference>
<keyword evidence="3" id="KW-1185">Reference proteome</keyword>
<name>A0A918UEX1_9SPHN</name>
<evidence type="ECO:0000256" key="1">
    <source>
        <dbReference type="ARBA" id="ARBA00022679"/>
    </source>
</evidence>
<proteinExistence type="predicted"/>